<protein>
    <recommendedName>
        <fullName evidence="3">C3H1-type domain-containing protein</fullName>
    </recommendedName>
</protein>
<dbReference type="InterPro" id="IPR040459">
    <property type="entry name" value="MJ1316"/>
</dbReference>
<feature type="region of interest" description="Disordered" evidence="2">
    <location>
        <begin position="75"/>
        <end position="102"/>
    </location>
</feature>
<dbReference type="InterPro" id="IPR009097">
    <property type="entry name" value="Cyclic_Pdiesterase"/>
</dbReference>
<evidence type="ECO:0000313" key="4">
    <source>
        <dbReference type="EMBL" id="KAJ1131566.1"/>
    </source>
</evidence>
<gene>
    <name evidence="4" type="ORF">NDU88_009901</name>
</gene>
<reference evidence="4" key="1">
    <citation type="journal article" date="2022" name="bioRxiv">
        <title>Sequencing and chromosome-scale assembly of the giantPleurodeles waltlgenome.</title>
        <authorList>
            <person name="Brown T."/>
            <person name="Elewa A."/>
            <person name="Iarovenko S."/>
            <person name="Subramanian E."/>
            <person name="Araus A.J."/>
            <person name="Petzold A."/>
            <person name="Susuki M."/>
            <person name="Suzuki K.-i.T."/>
            <person name="Hayashi T."/>
            <person name="Toyoda A."/>
            <person name="Oliveira C."/>
            <person name="Osipova E."/>
            <person name="Leigh N.D."/>
            <person name="Simon A."/>
            <person name="Yun M.H."/>
        </authorList>
    </citation>
    <scope>NUCLEOTIDE SEQUENCE</scope>
    <source>
        <strain evidence="4">20211129_DDA</strain>
        <tissue evidence="4">Liver</tissue>
    </source>
</reference>
<feature type="domain" description="C3H1-type" evidence="3">
    <location>
        <begin position="45"/>
        <end position="72"/>
    </location>
</feature>
<feature type="compositionally biased region" description="Polar residues" evidence="2">
    <location>
        <begin position="1"/>
        <end position="12"/>
    </location>
</feature>
<dbReference type="InterPro" id="IPR019510">
    <property type="entry name" value="AKAP7-like_phosphoesterase"/>
</dbReference>
<dbReference type="AlphaFoldDB" id="A0AAV7PTS1"/>
<organism evidence="4 5">
    <name type="scientific">Pleurodeles waltl</name>
    <name type="common">Iberian ribbed newt</name>
    <dbReference type="NCBI Taxonomy" id="8319"/>
    <lineage>
        <taxon>Eukaryota</taxon>
        <taxon>Metazoa</taxon>
        <taxon>Chordata</taxon>
        <taxon>Craniata</taxon>
        <taxon>Vertebrata</taxon>
        <taxon>Euteleostomi</taxon>
        <taxon>Amphibia</taxon>
        <taxon>Batrachia</taxon>
        <taxon>Caudata</taxon>
        <taxon>Salamandroidea</taxon>
        <taxon>Salamandridae</taxon>
        <taxon>Pleurodelinae</taxon>
        <taxon>Pleurodeles</taxon>
    </lineage>
</organism>
<dbReference type="Gene3D" id="3.90.1140.10">
    <property type="entry name" value="Cyclic phosphodiesterase"/>
    <property type="match status" value="1"/>
</dbReference>
<dbReference type="GO" id="GO:0008270">
    <property type="term" value="F:zinc ion binding"/>
    <property type="evidence" value="ECO:0007669"/>
    <property type="project" value="UniProtKB-KW"/>
</dbReference>
<dbReference type="PANTHER" id="PTHR46729">
    <property type="entry name" value="LEUKOCYTE RECEPTOR CLUSTER MEMBER 9"/>
    <property type="match status" value="1"/>
</dbReference>
<evidence type="ECO:0000256" key="2">
    <source>
        <dbReference type="SAM" id="MobiDB-lite"/>
    </source>
</evidence>
<name>A0AAV7PTS1_PLEWA</name>
<feature type="compositionally biased region" description="Basic and acidic residues" evidence="2">
    <location>
        <begin position="232"/>
        <end position="249"/>
    </location>
</feature>
<dbReference type="PANTHER" id="PTHR46729:SF1">
    <property type="entry name" value="LEUKOCYTE RECEPTOR CLUSTER MEMBER 9"/>
    <property type="match status" value="1"/>
</dbReference>
<feature type="region of interest" description="Disordered" evidence="2">
    <location>
        <begin position="208"/>
        <end position="251"/>
    </location>
</feature>
<evidence type="ECO:0000259" key="3">
    <source>
        <dbReference type="PROSITE" id="PS50103"/>
    </source>
</evidence>
<feature type="compositionally biased region" description="Basic and acidic residues" evidence="2">
    <location>
        <begin position="81"/>
        <end position="102"/>
    </location>
</feature>
<accession>A0AAV7PTS1</accession>
<feature type="region of interest" description="Disordered" evidence="2">
    <location>
        <begin position="1"/>
        <end position="22"/>
    </location>
</feature>
<keyword evidence="1" id="KW-0479">Metal-binding</keyword>
<feature type="zinc finger region" description="C3H1-type" evidence="1">
    <location>
        <begin position="45"/>
        <end position="72"/>
    </location>
</feature>
<dbReference type="Proteomes" id="UP001066276">
    <property type="component" value="Chromosome 7"/>
</dbReference>
<comment type="caution">
    <text evidence="4">The sequence shown here is derived from an EMBL/GenBank/DDBJ whole genome shotgun (WGS) entry which is preliminary data.</text>
</comment>
<dbReference type="SUPFAM" id="SSF55144">
    <property type="entry name" value="LigT-like"/>
    <property type="match status" value="1"/>
</dbReference>
<proteinExistence type="predicted"/>
<sequence length="450" mass="50712">MDQTDSATSSAVPNRDGLETDEPVATMAFENMMEPTPSEADSETTKNGNACHFFLEGRCRFGDRCRNLHLGIAKQTSPSRSKTEKSKTEELESKEKKPPMKTAEDVIARIQWDDQLPKDSFTIGYLDRFLGIIEKPFSAFSWEDFASVGYDVLAIPKHRIQYFKFRDVVVWDKATRTDDVFGSTGGGHTILDIVEKYQLEEKKQDTEAFEGNIGDPALKSSYDSGDDDGDEGEFHLKHERTDDPPERGAIKRKRPSHFVAIRIASEEVRSAVKEVQNQLVKAEPGLVEFCTPVPTLHLTLCLLHLESPEEIQKALTTLQELRCESQRLLPPALILHFQGLNDFHSRVLYLEPSATPELCRFARTLECLFSEKGLTVIRPPSYDSLHLTIAKIPRHTAQKNPSLQLSRALYGATLVDSYGSQQVDSLSFCYAGESRRTDGFYSTLMEFALY</sequence>
<dbReference type="InterPro" id="IPR000571">
    <property type="entry name" value="Znf_CCCH"/>
</dbReference>
<dbReference type="PROSITE" id="PS50103">
    <property type="entry name" value="ZF_C3H1"/>
    <property type="match status" value="1"/>
</dbReference>
<dbReference type="Pfam" id="PF04457">
    <property type="entry name" value="MJ1316"/>
    <property type="match status" value="1"/>
</dbReference>
<keyword evidence="1" id="KW-0863">Zinc-finger</keyword>
<dbReference type="InterPro" id="IPR042653">
    <property type="entry name" value="Leng9"/>
</dbReference>
<dbReference type="Pfam" id="PF10469">
    <property type="entry name" value="AKAP7_NLS"/>
    <property type="match status" value="1"/>
</dbReference>
<evidence type="ECO:0000256" key="1">
    <source>
        <dbReference type="PROSITE-ProRule" id="PRU00723"/>
    </source>
</evidence>
<dbReference type="Gene3D" id="2.30.30.1190">
    <property type="match status" value="1"/>
</dbReference>
<keyword evidence="5" id="KW-1185">Reference proteome</keyword>
<evidence type="ECO:0000313" key="5">
    <source>
        <dbReference type="Proteomes" id="UP001066276"/>
    </source>
</evidence>
<keyword evidence="1" id="KW-0862">Zinc</keyword>
<dbReference type="EMBL" id="JANPWB010000011">
    <property type="protein sequence ID" value="KAJ1131566.1"/>
    <property type="molecule type" value="Genomic_DNA"/>
</dbReference>